<dbReference type="EMBL" id="BLKM01000099">
    <property type="protein sequence ID" value="GFG28897.1"/>
    <property type="molecule type" value="Genomic_DNA"/>
</dbReference>
<keyword evidence="2" id="KW-1185">Reference proteome</keyword>
<evidence type="ECO:0000313" key="1">
    <source>
        <dbReference type="EMBL" id="GFG28897.1"/>
    </source>
</evidence>
<comment type="caution">
    <text evidence="1">The sequence shown here is derived from an EMBL/GenBank/DDBJ whole genome shotgun (WGS) entry which is preliminary data.</text>
</comment>
<evidence type="ECO:0000313" key="2">
    <source>
        <dbReference type="Proteomes" id="UP000502823"/>
    </source>
</evidence>
<dbReference type="Proteomes" id="UP000502823">
    <property type="component" value="Unassembled WGS sequence"/>
</dbReference>
<feature type="non-terminal residue" evidence="1">
    <location>
        <position position="96"/>
    </location>
</feature>
<gene>
    <name evidence="1" type="ORF">Cfor_06271</name>
</gene>
<reference evidence="2" key="1">
    <citation type="submission" date="2020-01" db="EMBL/GenBank/DDBJ databases">
        <title>Draft genome sequence of the Termite Coptotermes fromosanus.</title>
        <authorList>
            <person name="Itakura S."/>
            <person name="Yosikawa Y."/>
            <person name="Umezawa K."/>
        </authorList>
    </citation>
    <scope>NUCLEOTIDE SEQUENCE [LARGE SCALE GENOMIC DNA]</scope>
</reference>
<dbReference type="AlphaFoldDB" id="A0A6L2PFK4"/>
<name>A0A6L2PFK4_COPFO</name>
<organism evidence="1 2">
    <name type="scientific">Coptotermes formosanus</name>
    <name type="common">Formosan subterranean termite</name>
    <dbReference type="NCBI Taxonomy" id="36987"/>
    <lineage>
        <taxon>Eukaryota</taxon>
        <taxon>Metazoa</taxon>
        <taxon>Ecdysozoa</taxon>
        <taxon>Arthropoda</taxon>
        <taxon>Hexapoda</taxon>
        <taxon>Insecta</taxon>
        <taxon>Pterygota</taxon>
        <taxon>Neoptera</taxon>
        <taxon>Polyneoptera</taxon>
        <taxon>Dictyoptera</taxon>
        <taxon>Blattodea</taxon>
        <taxon>Blattoidea</taxon>
        <taxon>Termitoidae</taxon>
        <taxon>Rhinotermitidae</taxon>
        <taxon>Coptotermes</taxon>
    </lineage>
</organism>
<proteinExistence type="predicted"/>
<dbReference type="Gene3D" id="3.30.420.10">
    <property type="entry name" value="Ribonuclease H-like superfamily/Ribonuclease H"/>
    <property type="match status" value="1"/>
</dbReference>
<dbReference type="InterPro" id="IPR036397">
    <property type="entry name" value="RNaseH_sf"/>
</dbReference>
<protein>
    <submittedName>
        <fullName evidence="1">Uncharacterized protein</fullName>
    </submittedName>
</protein>
<dbReference type="GO" id="GO:0003676">
    <property type="term" value="F:nucleic acid binding"/>
    <property type="evidence" value="ECO:0007669"/>
    <property type="project" value="InterPro"/>
</dbReference>
<sequence length="96" mass="10899">MPSGLLGRGLLPLHNSSRHHAAHATQETIQELMWDPPDYLLYTVDHTPCDVALFSPLKDHLGGKCFSCDAEAEREVWVWLRQQLTLFCTADLQKQV</sequence>
<dbReference type="OrthoDB" id="7228891at2759"/>
<dbReference type="InParanoid" id="A0A6L2PFK4"/>
<accession>A0A6L2PFK4</accession>